<gene>
    <name evidence="2" type="ORF">C2E21_7822</name>
</gene>
<proteinExistence type="inferred from homology"/>
<dbReference type="GO" id="GO:0046933">
    <property type="term" value="F:proton-transporting ATP synthase activity, rotational mechanism"/>
    <property type="evidence" value="ECO:0007669"/>
    <property type="project" value="InterPro"/>
</dbReference>
<protein>
    <submittedName>
        <fullName evidence="2">ATP synthase subunit mitochondrial</fullName>
    </submittedName>
</protein>
<organism evidence="2 3">
    <name type="scientific">Chlorella sorokiniana</name>
    <name type="common">Freshwater green alga</name>
    <dbReference type="NCBI Taxonomy" id="3076"/>
    <lineage>
        <taxon>Eukaryota</taxon>
        <taxon>Viridiplantae</taxon>
        <taxon>Chlorophyta</taxon>
        <taxon>core chlorophytes</taxon>
        <taxon>Trebouxiophyceae</taxon>
        <taxon>Chlorellales</taxon>
        <taxon>Chlorellaceae</taxon>
        <taxon>Chlorella clade</taxon>
        <taxon>Chlorella</taxon>
    </lineage>
</organism>
<name>A0A2P6TGF9_CHLSO</name>
<dbReference type="InterPro" id="IPR036742">
    <property type="entry name" value="ATP_synth_F1_esu_sf_mt"/>
</dbReference>
<dbReference type="OrthoDB" id="269124at2759"/>
<dbReference type="PANTHER" id="PTHR12448">
    <property type="entry name" value="ATP SYNTHASE EPSILON CHAIN, MITOCHONDRIAL"/>
    <property type="match status" value="1"/>
</dbReference>
<evidence type="ECO:0000313" key="3">
    <source>
        <dbReference type="Proteomes" id="UP000239899"/>
    </source>
</evidence>
<evidence type="ECO:0000256" key="1">
    <source>
        <dbReference type="ARBA" id="ARBA00009502"/>
    </source>
</evidence>
<dbReference type="GO" id="GO:0045259">
    <property type="term" value="C:proton-transporting ATP synthase complex"/>
    <property type="evidence" value="ECO:0007669"/>
    <property type="project" value="InterPro"/>
</dbReference>
<evidence type="ECO:0000313" key="2">
    <source>
        <dbReference type="EMBL" id="PRW33195.1"/>
    </source>
</evidence>
<dbReference type="CDD" id="cd12153">
    <property type="entry name" value="F1-ATPase_epsilon"/>
    <property type="match status" value="1"/>
</dbReference>
<dbReference type="PANTHER" id="PTHR12448:SF0">
    <property type="entry name" value="ATP SYNTHASE SUBUNIT EPSILON, MITOCHONDRIAL"/>
    <property type="match status" value="1"/>
</dbReference>
<reference evidence="2 3" key="1">
    <citation type="journal article" date="2018" name="Plant J.">
        <title>Genome sequences of Chlorella sorokiniana UTEX 1602 and Micractinium conductrix SAG 241.80: implications to maltose excretion by a green alga.</title>
        <authorList>
            <person name="Arriola M.B."/>
            <person name="Velmurugan N."/>
            <person name="Zhang Y."/>
            <person name="Plunkett M.H."/>
            <person name="Hondzo H."/>
            <person name="Barney B.M."/>
        </authorList>
    </citation>
    <scope>NUCLEOTIDE SEQUENCE [LARGE SCALE GENOMIC DNA]</scope>
    <source>
        <strain evidence="3">UTEX 1602</strain>
    </source>
</reference>
<dbReference type="Pfam" id="PF04627">
    <property type="entry name" value="ATP-synt_Eps"/>
    <property type="match status" value="1"/>
</dbReference>
<dbReference type="GO" id="GO:0005743">
    <property type="term" value="C:mitochondrial inner membrane"/>
    <property type="evidence" value="ECO:0007669"/>
    <property type="project" value="InterPro"/>
</dbReference>
<keyword evidence="3" id="KW-1185">Reference proteome</keyword>
<accession>A0A2P6TGF9</accession>
<dbReference type="EMBL" id="LHPG02000017">
    <property type="protein sequence ID" value="PRW33195.1"/>
    <property type="molecule type" value="Genomic_DNA"/>
</dbReference>
<dbReference type="Proteomes" id="UP000239899">
    <property type="component" value="Unassembled WGS sequence"/>
</dbReference>
<dbReference type="STRING" id="3076.A0A2P6TGF9"/>
<dbReference type="Gene3D" id="1.10.1620.20">
    <property type="entry name" value="ATP synthase, F1 complex, epsilon subunit superfamily, mitochondrial"/>
    <property type="match status" value="1"/>
</dbReference>
<comment type="similarity">
    <text evidence="1">Belongs to the eukaryotic ATPase epsilon family.</text>
</comment>
<comment type="caution">
    <text evidence="2">The sequence shown here is derived from an EMBL/GenBank/DDBJ whole genome shotgun (WGS) entry which is preliminary data.</text>
</comment>
<dbReference type="GO" id="GO:0042776">
    <property type="term" value="P:proton motive force-driven mitochondrial ATP synthesis"/>
    <property type="evidence" value="ECO:0007669"/>
    <property type="project" value="TreeGrafter"/>
</dbReference>
<dbReference type="InterPro" id="IPR006721">
    <property type="entry name" value="ATP_synth_F1_esu_mt"/>
</dbReference>
<dbReference type="AlphaFoldDB" id="A0A2P6TGF9"/>
<sequence>MTYLKYANLCADMVRAALKEPLKAKAKTREVIYFRQSLWKNGVPEKQVITDTTEGLSGKLS</sequence>
<dbReference type="SUPFAM" id="SSF48690">
    <property type="entry name" value="Epsilon subunit of mitochondrial F1F0-ATP synthase"/>
    <property type="match status" value="1"/>
</dbReference>